<dbReference type="PANTHER" id="PTHR33981">
    <property type="entry name" value="EXPRESSED PROTEIN"/>
    <property type="match status" value="1"/>
</dbReference>
<evidence type="ECO:0000313" key="2">
    <source>
        <dbReference type="EMBL" id="KAJ0981220.1"/>
    </source>
</evidence>
<reference evidence="2" key="1">
    <citation type="submission" date="2021-03" db="EMBL/GenBank/DDBJ databases">
        <authorList>
            <person name="Li Z."/>
            <person name="Yang C."/>
        </authorList>
    </citation>
    <scope>NUCLEOTIDE SEQUENCE</scope>
    <source>
        <strain evidence="2">Dzin_1.0</strain>
        <tissue evidence="2">Leaf</tissue>
    </source>
</reference>
<dbReference type="EMBL" id="JAGGNH010000002">
    <property type="protein sequence ID" value="KAJ0981220.1"/>
    <property type="molecule type" value="Genomic_DNA"/>
</dbReference>
<proteinExistence type="predicted"/>
<evidence type="ECO:0000256" key="1">
    <source>
        <dbReference type="SAM" id="MobiDB-lite"/>
    </source>
</evidence>
<protein>
    <submittedName>
        <fullName evidence="2">Uncharacterized protein</fullName>
    </submittedName>
</protein>
<sequence>MGESLFTKLSMENNHHPSTLLSMDPSAASAAADDDCDRELMIRQPHQHAHQLSRPPQDINLPLSADPSAAAASTPSLALLRPGRVQHARRRPRP</sequence>
<gene>
    <name evidence="2" type="ORF">J5N97_009475</name>
</gene>
<feature type="region of interest" description="Disordered" evidence="1">
    <location>
        <begin position="42"/>
        <end position="94"/>
    </location>
</feature>
<reference evidence="2" key="2">
    <citation type="journal article" date="2022" name="Hortic Res">
        <title>The genome of Dioscorea zingiberensis sheds light on the biosynthesis, origin and evolution of the medicinally important diosgenin saponins.</title>
        <authorList>
            <person name="Li Y."/>
            <person name="Tan C."/>
            <person name="Li Z."/>
            <person name="Guo J."/>
            <person name="Li S."/>
            <person name="Chen X."/>
            <person name="Wang C."/>
            <person name="Dai X."/>
            <person name="Yang H."/>
            <person name="Song W."/>
            <person name="Hou L."/>
            <person name="Xu J."/>
            <person name="Tong Z."/>
            <person name="Xu A."/>
            <person name="Yuan X."/>
            <person name="Wang W."/>
            <person name="Yang Q."/>
            <person name="Chen L."/>
            <person name="Sun Z."/>
            <person name="Wang K."/>
            <person name="Pan B."/>
            <person name="Chen J."/>
            <person name="Bao Y."/>
            <person name="Liu F."/>
            <person name="Qi X."/>
            <person name="Gang D.R."/>
            <person name="Wen J."/>
            <person name="Li J."/>
        </authorList>
    </citation>
    <scope>NUCLEOTIDE SEQUENCE</scope>
    <source>
        <strain evidence="2">Dzin_1.0</strain>
    </source>
</reference>
<organism evidence="2 3">
    <name type="scientific">Dioscorea zingiberensis</name>
    <dbReference type="NCBI Taxonomy" id="325984"/>
    <lineage>
        <taxon>Eukaryota</taxon>
        <taxon>Viridiplantae</taxon>
        <taxon>Streptophyta</taxon>
        <taxon>Embryophyta</taxon>
        <taxon>Tracheophyta</taxon>
        <taxon>Spermatophyta</taxon>
        <taxon>Magnoliopsida</taxon>
        <taxon>Liliopsida</taxon>
        <taxon>Dioscoreales</taxon>
        <taxon>Dioscoreaceae</taxon>
        <taxon>Dioscorea</taxon>
    </lineage>
</organism>
<accession>A0A9D5CZI8</accession>
<dbReference type="Proteomes" id="UP001085076">
    <property type="component" value="Miscellaneous, Linkage group lg02"/>
</dbReference>
<feature type="compositionally biased region" description="Low complexity" evidence="1">
    <location>
        <begin position="61"/>
        <end position="82"/>
    </location>
</feature>
<evidence type="ECO:0000313" key="3">
    <source>
        <dbReference type="Proteomes" id="UP001085076"/>
    </source>
</evidence>
<dbReference type="AlphaFoldDB" id="A0A9D5CZI8"/>
<keyword evidence="3" id="KW-1185">Reference proteome</keyword>
<comment type="caution">
    <text evidence="2">The sequence shown here is derived from an EMBL/GenBank/DDBJ whole genome shotgun (WGS) entry which is preliminary data.</text>
</comment>
<feature type="region of interest" description="Disordered" evidence="1">
    <location>
        <begin position="15"/>
        <end position="34"/>
    </location>
</feature>
<feature type="compositionally biased region" description="Basic residues" evidence="1">
    <location>
        <begin position="84"/>
        <end position="94"/>
    </location>
</feature>
<name>A0A9D5CZI8_9LILI</name>
<dbReference type="PANTHER" id="PTHR33981:SF3">
    <property type="entry name" value="EXPRESSED PROTEIN"/>
    <property type="match status" value="1"/>
</dbReference>